<feature type="region of interest" description="Disordered" evidence="1">
    <location>
        <begin position="32"/>
        <end position="58"/>
    </location>
</feature>
<keyword evidence="2" id="KW-0732">Signal</keyword>
<sequence length="82" mass="8588">MNKKLIVSSLLVPLVASTGVVVQAEEVDTTSVPETVVESAEVTTQSTETTSVPTKEEVDQAKSELDAANTAVATQEAVVEKQ</sequence>
<evidence type="ECO:0000256" key="2">
    <source>
        <dbReference type="SAM" id="SignalP"/>
    </source>
</evidence>
<evidence type="ECO:0000313" key="3">
    <source>
        <dbReference type="EMBL" id="RRR48029.1"/>
    </source>
</evidence>
<evidence type="ECO:0000256" key="1">
    <source>
        <dbReference type="SAM" id="MobiDB-lite"/>
    </source>
</evidence>
<accession>A0A426T405</accession>
<comment type="caution">
    <text evidence="3">The sequence shown here is derived from an EMBL/GenBank/DDBJ whole genome shotgun (WGS) entry which is preliminary data.</text>
</comment>
<reference evidence="3 4" key="1">
    <citation type="submission" date="2018-11" db="EMBL/GenBank/DDBJ databases">
        <authorList>
            <person name="Stevens M.J."/>
            <person name="Cernela N."/>
            <person name="Spoerry Serrano N."/>
            <person name="Schmitt S."/>
            <person name="Schrenzel J."/>
            <person name="Stephan R."/>
        </authorList>
    </citation>
    <scope>NUCLEOTIDE SEQUENCE [LARGE SCALE GENOMIC DNA]</scope>
    <source>
        <strain evidence="3 4">SS1014</strain>
    </source>
</reference>
<feature type="compositionally biased region" description="Low complexity" evidence="1">
    <location>
        <begin position="32"/>
        <end position="53"/>
    </location>
</feature>
<dbReference type="EMBL" id="RSDG01000044">
    <property type="protein sequence ID" value="RRR48029.1"/>
    <property type="molecule type" value="Genomic_DNA"/>
</dbReference>
<dbReference type="RefSeq" id="WP_125183902.1">
    <property type="nucleotide sequence ID" value="NZ_RSDG01000044.1"/>
</dbReference>
<feature type="signal peptide" evidence="2">
    <location>
        <begin position="1"/>
        <end position="24"/>
    </location>
</feature>
<reference evidence="3 4" key="2">
    <citation type="submission" date="2018-12" db="EMBL/GenBank/DDBJ databases">
        <title>Whole-genome sequences of fifteen clinical Streptococcus suis strains isolated from pigs between 2006 and 2018.</title>
        <authorList>
            <person name="Stevens M.J.A."/>
            <person name="Cernela N."/>
            <person name="Spoerry Serrano N."/>
            <person name="Schmitt S."/>
            <person name="Schrenzel J."/>
            <person name="Stephan R."/>
        </authorList>
    </citation>
    <scope>NUCLEOTIDE SEQUENCE [LARGE SCALE GENOMIC DNA]</scope>
    <source>
        <strain evidence="3 4">SS1014</strain>
    </source>
</reference>
<feature type="chain" id="PRO_5019514136" evidence="2">
    <location>
        <begin position="25"/>
        <end position="82"/>
    </location>
</feature>
<name>A0A426T405_STRSU</name>
<gene>
    <name evidence="3" type="ORF">EJA00_06860</name>
</gene>
<protein>
    <submittedName>
        <fullName evidence="3">Uncharacterized protein</fullName>
    </submittedName>
</protein>
<proteinExistence type="predicted"/>
<dbReference type="Proteomes" id="UP000273973">
    <property type="component" value="Unassembled WGS sequence"/>
</dbReference>
<organism evidence="3 4">
    <name type="scientific">Streptococcus suis</name>
    <dbReference type="NCBI Taxonomy" id="1307"/>
    <lineage>
        <taxon>Bacteria</taxon>
        <taxon>Bacillati</taxon>
        <taxon>Bacillota</taxon>
        <taxon>Bacilli</taxon>
        <taxon>Lactobacillales</taxon>
        <taxon>Streptococcaceae</taxon>
        <taxon>Streptococcus</taxon>
    </lineage>
</organism>
<evidence type="ECO:0000313" key="4">
    <source>
        <dbReference type="Proteomes" id="UP000273973"/>
    </source>
</evidence>
<dbReference type="AlphaFoldDB" id="A0A426T405"/>